<evidence type="ECO:0000313" key="2">
    <source>
        <dbReference type="Proteomes" id="UP000622797"/>
    </source>
</evidence>
<gene>
    <name evidence="1" type="ORF">FSARC_14242</name>
</gene>
<dbReference type="EMBL" id="JABEXW010001181">
    <property type="protein sequence ID" value="KAF4946259.1"/>
    <property type="molecule type" value="Genomic_DNA"/>
</dbReference>
<comment type="caution">
    <text evidence="1">The sequence shown here is derived from an EMBL/GenBank/DDBJ whole genome shotgun (WGS) entry which is preliminary data.</text>
</comment>
<organism evidence="1 2">
    <name type="scientific">Fusarium sarcochroum</name>
    <dbReference type="NCBI Taxonomy" id="1208366"/>
    <lineage>
        <taxon>Eukaryota</taxon>
        <taxon>Fungi</taxon>
        <taxon>Dikarya</taxon>
        <taxon>Ascomycota</taxon>
        <taxon>Pezizomycotina</taxon>
        <taxon>Sordariomycetes</taxon>
        <taxon>Hypocreomycetidae</taxon>
        <taxon>Hypocreales</taxon>
        <taxon>Nectriaceae</taxon>
        <taxon>Fusarium</taxon>
        <taxon>Fusarium lateritium species complex</taxon>
    </lineage>
</organism>
<dbReference type="Proteomes" id="UP000622797">
    <property type="component" value="Unassembled WGS sequence"/>
</dbReference>
<dbReference type="OrthoDB" id="2830640at2759"/>
<reference evidence="1" key="2">
    <citation type="submission" date="2020-05" db="EMBL/GenBank/DDBJ databases">
        <authorList>
            <person name="Kim H.-S."/>
            <person name="Proctor R.H."/>
            <person name="Brown D.W."/>
        </authorList>
    </citation>
    <scope>NUCLEOTIDE SEQUENCE</scope>
    <source>
        <strain evidence="1">NRRL 20472</strain>
    </source>
</reference>
<protein>
    <submittedName>
        <fullName evidence="1">Uncharacterized protein</fullName>
    </submittedName>
</protein>
<proteinExistence type="predicted"/>
<name>A0A8H4SVD5_9HYPO</name>
<keyword evidence="2" id="KW-1185">Reference proteome</keyword>
<accession>A0A8H4SVD5</accession>
<dbReference type="AlphaFoldDB" id="A0A8H4SVD5"/>
<sequence length="340" mass="37498">MCIKESKSVQVDTQELFRVQSTTSSSTDEQVDDGCTATFGYQKPILSPFDLSKHPGFNTCRLDVLNNEANFLSNSRVDVLTVSGPESTLVFNTDQNDAQVEGMIDRLLARPRGTPELMVSSIPSQIRPPVREGRVCATDTTIYLVVAPDEGIWFSFIDLIGLATSENGNDLISRHELATSPFLIHSMISNIAFEQSTIYTADARVRLMTELQKVNNYSDISQMINTGLGSSSSAAKLSVKLLEAHKQFCQRTGLGAPGTAVSRTQTAIQYVHDVYLYQQSWLEQYKTRKETAMNLVFNMVTQGDSFITLNTSYQMSQDSSSILAPPVLAMIFLPGTFTAV</sequence>
<reference evidence="1" key="1">
    <citation type="journal article" date="2020" name="BMC Genomics">
        <title>Correction to: Identification and distribution of gene clusters required for synthesis of sphingolipid metabolism inhibitors in diverse species of the filamentous fungus Fusarium.</title>
        <authorList>
            <person name="Kim H.S."/>
            <person name="Lohmar J.M."/>
            <person name="Busman M."/>
            <person name="Brown D.W."/>
            <person name="Naumann T.A."/>
            <person name="Divon H.H."/>
            <person name="Lysoe E."/>
            <person name="Uhlig S."/>
            <person name="Proctor R.H."/>
        </authorList>
    </citation>
    <scope>NUCLEOTIDE SEQUENCE</scope>
    <source>
        <strain evidence="1">NRRL 20472</strain>
    </source>
</reference>
<evidence type="ECO:0000313" key="1">
    <source>
        <dbReference type="EMBL" id="KAF4946259.1"/>
    </source>
</evidence>